<evidence type="ECO:0000313" key="1">
    <source>
        <dbReference type="EMBL" id="QTC90455.1"/>
    </source>
</evidence>
<dbReference type="KEGG" id="bgoe:IFJ75_14380"/>
<organism evidence="1 2">
    <name type="scientific">Brevundimonas goettingensis</name>
    <dbReference type="NCBI Taxonomy" id="2774190"/>
    <lineage>
        <taxon>Bacteria</taxon>
        <taxon>Pseudomonadati</taxon>
        <taxon>Pseudomonadota</taxon>
        <taxon>Alphaproteobacteria</taxon>
        <taxon>Caulobacterales</taxon>
        <taxon>Caulobacteraceae</taxon>
        <taxon>Brevundimonas</taxon>
    </lineage>
</organism>
<dbReference type="Proteomes" id="UP000663918">
    <property type="component" value="Chromosome"/>
</dbReference>
<proteinExistence type="predicted"/>
<gene>
    <name evidence="1" type="ORF">IFJ75_14380</name>
</gene>
<dbReference type="EMBL" id="CP062222">
    <property type="protein sequence ID" value="QTC90455.1"/>
    <property type="molecule type" value="Genomic_DNA"/>
</dbReference>
<evidence type="ECO:0000313" key="2">
    <source>
        <dbReference type="Proteomes" id="UP000663918"/>
    </source>
</evidence>
<name>A0A975BZG2_9CAUL</name>
<dbReference type="RefSeq" id="WP_207868870.1">
    <property type="nucleotide sequence ID" value="NZ_CP062222.1"/>
</dbReference>
<reference evidence="1" key="1">
    <citation type="submission" date="2020-09" db="EMBL/GenBank/DDBJ databases">
        <title>Brevundimonas sp. LVF2 isolated from a puddle in Goettingen, Germany.</title>
        <authorList>
            <person name="Friedrich I."/>
            <person name="Klassen A."/>
            <person name="Hannes N."/>
            <person name="Schneider D."/>
            <person name="Hertel R."/>
            <person name="Daniel R."/>
        </authorList>
    </citation>
    <scope>NUCLEOTIDE SEQUENCE</scope>
    <source>
        <strain evidence="1">LVF2</strain>
    </source>
</reference>
<dbReference type="AlphaFoldDB" id="A0A975BZG2"/>
<accession>A0A975BZG2</accession>
<sequence>MKVATGLIICAALAAPDVANACRRSPDPGTLMSRDYATVAIVRIEEVVPTTLSRPELEWRAMASRVSVVAGAEPALNLQLGHAEIPNCRERRPAPRTGEYWVAYIEGIGGPDSVVYNAWPLDFARSLDPRFSGTPTR</sequence>
<protein>
    <submittedName>
        <fullName evidence="1">Uncharacterized protein</fullName>
    </submittedName>
</protein>
<keyword evidence="2" id="KW-1185">Reference proteome</keyword>